<name>W4P3R8_9BACE</name>
<dbReference type="Pfam" id="PF13155">
    <property type="entry name" value="Toprim_2"/>
    <property type="match status" value="1"/>
</dbReference>
<organism evidence="1 2">
    <name type="scientific">Bacteroides pyogenes JCM 6292</name>
    <dbReference type="NCBI Taxonomy" id="1235809"/>
    <lineage>
        <taxon>Bacteria</taxon>
        <taxon>Pseudomonadati</taxon>
        <taxon>Bacteroidota</taxon>
        <taxon>Bacteroidia</taxon>
        <taxon>Bacteroidales</taxon>
        <taxon>Bacteroidaceae</taxon>
        <taxon>Bacteroides</taxon>
    </lineage>
</organism>
<protein>
    <recommendedName>
        <fullName evidence="3">DNA primase</fullName>
    </recommendedName>
</protein>
<dbReference type="Gene3D" id="3.40.1360.10">
    <property type="match status" value="1"/>
</dbReference>
<dbReference type="CDD" id="cd01029">
    <property type="entry name" value="TOPRIM_primases"/>
    <property type="match status" value="1"/>
</dbReference>
<dbReference type="Proteomes" id="UP000018861">
    <property type="component" value="Unassembled WGS sequence"/>
</dbReference>
<evidence type="ECO:0008006" key="3">
    <source>
        <dbReference type="Google" id="ProtNLM"/>
    </source>
</evidence>
<dbReference type="InterPro" id="IPR034154">
    <property type="entry name" value="TOPRIM_DnaG/twinkle"/>
</dbReference>
<dbReference type="AlphaFoldDB" id="W4P3R8"/>
<dbReference type="EMBL" id="BAIQ01000003">
    <property type="protein sequence ID" value="GAE14365.1"/>
    <property type="molecule type" value="Genomic_DNA"/>
</dbReference>
<comment type="caution">
    <text evidence="1">The sequence shown here is derived from an EMBL/GenBank/DDBJ whole genome shotgun (WGS) entry which is preliminary data.</text>
</comment>
<gene>
    <name evidence="1" type="ORF">JCM6292_489</name>
</gene>
<accession>W4P3R8</accession>
<evidence type="ECO:0000313" key="2">
    <source>
        <dbReference type="Proteomes" id="UP000018861"/>
    </source>
</evidence>
<proteinExistence type="predicted"/>
<evidence type="ECO:0000313" key="1">
    <source>
        <dbReference type="EMBL" id="GAE14365.1"/>
    </source>
</evidence>
<sequence>MAAGSNASEGVWMASPKGTDLKDAKHVFIFESAYDAMSFYQLRMKQESGLDYQGRRELKSAVFVSTGGNPSYGQIHGLITHAPNATFHLAFDNDMAGKQFADNFEEIARAMSPVAPDKVALEMKPFIESLPKPLETTKDLLAIDDEQYDELPKPLRELYLKYDSAREEALEYHYSPFLCQEDKQDAADKMNLAYKEFKDALFEKLNVKEGQSLQPVKTIRETPSEGYKDFNDELLDKKQYALTDVIETAFDDDGINLTVERQEENEETKHHGFKR</sequence>
<reference evidence="1 2" key="1">
    <citation type="journal article" date="2014" name="Genome Announc.">
        <title>Draft Genome Sequences of Three Strains of Bacteroides pyogenes Isolated from a Cat and Swine.</title>
        <authorList>
            <person name="Sakamoto M."/>
            <person name="Oshima K."/>
            <person name="Suda W."/>
            <person name="Kitamura K."/>
            <person name="Iida T."/>
            <person name="Hattori M."/>
            <person name="Ohkuma M."/>
        </authorList>
    </citation>
    <scope>NUCLEOTIDE SEQUENCE [LARGE SCALE GENOMIC DNA]</scope>
    <source>
        <strain evidence="1 2">JCM 6292</strain>
    </source>
</reference>